<organism evidence="8 9">
    <name type="scientific">Streptacidiphilus alkalitolerans</name>
    <dbReference type="NCBI Taxonomy" id="3342712"/>
    <lineage>
        <taxon>Bacteria</taxon>
        <taxon>Bacillati</taxon>
        <taxon>Actinomycetota</taxon>
        <taxon>Actinomycetes</taxon>
        <taxon>Kitasatosporales</taxon>
        <taxon>Streptomycetaceae</taxon>
        <taxon>Streptacidiphilus</taxon>
    </lineage>
</organism>
<dbReference type="Gene3D" id="1.20.140.10">
    <property type="entry name" value="Butyryl-CoA Dehydrogenase, subunit A, domain 3"/>
    <property type="match status" value="1"/>
</dbReference>
<dbReference type="SUPFAM" id="SSF47203">
    <property type="entry name" value="Acyl-CoA dehydrogenase C-terminal domain-like"/>
    <property type="match status" value="1"/>
</dbReference>
<reference evidence="8 9" key="1">
    <citation type="submission" date="2024-09" db="EMBL/GenBank/DDBJ databases">
        <authorList>
            <person name="Lee S.D."/>
        </authorList>
    </citation>
    <scope>NUCLEOTIDE SEQUENCE [LARGE SCALE GENOMIC DNA]</scope>
    <source>
        <strain evidence="8 9">N1-1</strain>
    </source>
</reference>
<accession>A0ABV6VJ87</accession>
<dbReference type="Gene3D" id="1.10.540.10">
    <property type="entry name" value="Acyl-CoA dehydrogenase/oxidase, N-terminal domain"/>
    <property type="match status" value="1"/>
</dbReference>
<keyword evidence="4" id="KW-0274">FAD</keyword>
<proteinExistence type="inferred from homology"/>
<evidence type="ECO:0000256" key="4">
    <source>
        <dbReference type="ARBA" id="ARBA00022827"/>
    </source>
</evidence>
<evidence type="ECO:0000256" key="5">
    <source>
        <dbReference type="ARBA" id="ARBA00023002"/>
    </source>
</evidence>
<evidence type="ECO:0000313" key="9">
    <source>
        <dbReference type="Proteomes" id="UP001592582"/>
    </source>
</evidence>
<gene>
    <name evidence="8" type="ORF">ACEZDG_31265</name>
</gene>
<dbReference type="Proteomes" id="UP001592582">
    <property type="component" value="Unassembled WGS sequence"/>
</dbReference>
<dbReference type="InterPro" id="IPR036250">
    <property type="entry name" value="AcylCo_DH-like_C"/>
</dbReference>
<keyword evidence="3" id="KW-0285">Flavoprotein</keyword>
<comment type="caution">
    <text evidence="8">The sequence shown here is derived from an EMBL/GenBank/DDBJ whole genome shotgun (WGS) entry which is preliminary data.</text>
</comment>
<keyword evidence="5" id="KW-0560">Oxidoreductase</keyword>
<evidence type="ECO:0000259" key="7">
    <source>
        <dbReference type="Pfam" id="PF02771"/>
    </source>
</evidence>
<sequence length="342" mass="35408">MRFLPSTEQRDFAAGLDALLAASDVPAAIRARAGGDPAPVRALWRRLAASDVFALGCPERFGGTGLMPVELALACVELGRHAVPGPLAETFAGSVLLDDTGAADESGRWLAQVVHGEAVLTLALPVNGPYAPDADLADGLLHVDGETLYAAEPPGQGLPSLDPARRLFRPSGGTLLAAGPRVTESAAHAAEVAVLCTAALALGTGRRLLAGTVEYVGSRVQFGIPIGGFQAVKHRLADVLLQLEFAEPLLYAAALGLRDRSPGAGRDLPAAKAACGEAGYAAARAALQLHGAIGYTDEFDLSLWIRRARVLRSAWGTPSACRRAVLTGHVTAQKSTTGPLVR</sequence>
<name>A0ABV6VJ87_9ACTN</name>
<dbReference type="EMBL" id="JBHEZX010000018">
    <property type="protein sequence ID" value="MFC1413753.1"/>
    <property type="molecule type" value="Genomic_DNA"/>
</dbReference>
<dbReference type="Pfam" id="PF00441">
    <property type="entry name" value="Acyl-CoA_dh_1"/>
    <property type="match status" value="1"/>
</dbReference>
<dbReference type="PANTHER" id="PTHR43884:SF20">
    <property type="entry name" value="ACYL-COA DEHYDROGENASE FADE28"/>
    <property type="match status" value="1"/>
</dbReference>
<dbReference type="Pfam" id="PF02771">
    <property type="entry name" value="Acyl-CoA_dh_N"/>
    <property type="match status" value="1"/>
</dbReference>
<keyword evidence="9" id="KW-1185">Reference proteome</keyword>
<evidence type="ECO:0000313" key="8">
    <source>
        <dbReference type="EMBL" id="MFC1413753.1"/>
    </source>
</evidence>
<dbReference type="SUPFAM" id="SSF56645">
    <property type="entry name" value="Acyl-CoA dehydrogenase NM domain-like"/>
    <property type="match status" value="1"/>
</dbReference>
<feature type="domain" description="Acyl-CoA dehydrogenase/oxidase C-terminal" evidence="6">
    <location>
        <begin position="195"/>
        <end position="317"/>
    </location>
</feature>
<feature type="domain" description="Acyl-CoA dehydrogenase/oxidase N-terminal" evidence="7">
    <location>
        <begin position="7"/>
        <end position="117"/>
    </location>
</feature>
<dbReference type="InterPro" id="IPR009100">
    <property type="entry name" value="AcylCoA_DH/oxidase_NM_dom_sf"/>
</dbReference>
<evidence type="ECO:0000259" key="6">
    <source>
        <dbReference type="Pfam" id="PF00441"/>
    </source>
</evidence>
<comment type="similarity">
    <text evidence="2">Belongs to the acyl-CoA dehydrogenase family.</text>
</comment>
<dbReference type="InterPro" id="IPR037069">
    <property type="entry name" value="AcylCoA_DH/ox_N_sf"/>
</dbReference>
<protein>
    <submittedName>
        <fullName evidence="8">Acyl-CoA dehydrogenase family protein</fullName>
    </submittedName>
</protein>
<evidence type="ECO:0000256" key="1">
    <source>
        <dbReference type="ARBA" id="ARBA00001974"/>
    </source>
</evidence>
<dbReference type="InterPro" id="IPR013786">
    <property type="entry name" value="AcylCoA_DH/ox_N"/>
</dbReference>
<evidence type="ECO:0000256" key="3">
    <source>
        <dbReference type="ARBA" id="ARBA00022630"/>
    </source>
</evidence>
<evidence type="ECO:0000256" key="2">
    <source>
        <dbReference type="ARBA" id="ARBA00009347"/>
    </source>
</evidence>
<dbReference type="RefSeq" id="WP_380516141.1">
    <property type="nucleotide sequence ID" value="NZ_JBHEZX010000018.1"/>
</dbReference>
<dbReference type="InterPro" id="IPR009075">
    <property type="entry name" value="AcylCo_DH/oxidase_C"/>
</dbReference>
<dbReference type="PANTHER" id="PTHR43884">
    <property type="entry name" value="ACYL-COA DEHYDROGENASE"/>
    <property type="match status" value="1"/>
</dbReference>
<comment type="cofactor">
    <cofactor evidence="1">
        <name>FAD</name>
        <dbReference type="ChEBI" id="CHEBI:57692"/>
    </cofactor>
</comment>